<dbReference type="EnsemblMetazoa" id="ACUA028012-RA">
    <property type="protein sequence ID" value="ACUA028012-PA"/>
    <property type="gene ID" value="ACUA028012"/>
</dbReference>
<protein>
    <submittedName>
        <fullName evidence="2">Uncharacterized protein</fullName>
    </submittedName>
</protein>
<feature type="compositionally biased region" description="Low complexity" evidence="1">
    <location>
        <begin position="86"/>
        <end position="107"/>
    </location>
</feature>
<reference evidence="3" key="1">
    <citation type="submission" date="2013-09" db="EMBL/GenBank/DDBJ databases">
        <title>The Genome Sequence of Anopheles culicifacies species A.</title>
        <authorList>
            <consortium name="The Broad Institute Genomics Platform"/>
            <person name="Neafsey D.E."/>
            <person name="Besansky N."/>
            <person name="Howell P."/>
            <person name="Walton C."/>
            <person name="Young S.K."/>
            <person name="Zeng Q."/>
            <person name="Gargeya S."/>
            <person name="Fitzgerald M."/>
            <person name="Haas B."/>
            <person name="Abouelleil A."/>
            <person name="Allen A.W."/>
            <person name="Alvarado L."/>
            <person name="Arachchi H.M."/>
            <person name="Berlin A.M."/>
            <person name="Chapman S.B."/>
            <person name="Gainer-Dewar J."/>
            <person name="Goldberg J."/>
            <person name="Griggs A."/>
            <person name="Gujja S."/>
            <person name="Hansen M."/>
            <person name="Howarth C."/>
            <person name="Imamovic A."/>
            <person name="Ireland A."/>
            <person name="Larimer J."/>
            <person name="McCowan C."/>
            <person name="Murphy C."/>
            <person name="Pearson M."/>
            <person name="Poon T.W."/>
            <person name="Priest M."/>
            <person name="Roberts A."/>
            <person name="Saif S."/>
            <person name="Shea T."/>
            <person name="Sisk P."/>
            <person name="Sykes S."/>
            <person name="Wortman J."/>
            <person name="Nusbaum C."/>
            <person name="Birren B."/>
        </authorList>
    </citation>
    <scope>NUCLEOTIDE SEQUENCE [LARGE SCALE GENOMIC DNA]</scope>
    <source>
        <strain evidence="3">A-37</strain>
    </source>
</reference>
<feature type="region of interest" description="Disordered" evidence="1">
    <location>
        <begin position="35"/>
        <end position="157"/>
    </location>
</feature>
<evidence type="ECO:0000313" key="3">
    <source>
        <dbReference type="Proteomes" id="UP000075883"/>
    </source>
</evidence>
<keyword evidence="3" id="KW-1185">Reference proteome</keyword>
<feature type="compositionally biased region" description="Acidic residues" evidence="1">
    <location>
        <begin position="69"/>
        <end position="85"/>
    </location>
</feature>
<evidence type="ECO:0000313" key="2">
    <source>
        <dbReference type="EnsemblMetazoa" id="ACUA028012-PA"/>
    </source>
</evidence>
<dbReference type="EMBL" id="AXCM01005417">
    <property type="status" value="NOT_ANNOTATED_CDS"/>
    <property type="molecule type" value="Genomic_DNA"/>
</dbReference>
<feature type="compositionally biased region" description="Low complexity" evidence="1">
    <location>
        <begin position="135"/>
        <end position="151"/>
    </location>
</feature>
<organism evidence="2 3">
    <name type="scientific">Anopheles culicifacies</name>
    <dbReference type="NCBI Taxonomy" id="139723"/>
    <lineage>
        <taxon>Eukaryota</taxon>
        <taxon>Metazoa</taxon>
        <taxon>Ecdysozoa</taxon>
        <taxon>Arthropoda</taxon>
        <taxon>Hexapoda</taxon>
        <taxon>Insecta</taxon>
        <taxon>Pterygota</taxon>
        <taxon>Neoptera</taxon>
        <taxon>Endopterygota</taxon>
        <taxon>Diptera</taxon>
        <taxon>Nematocera</taxon>
        <taxon>Culicoidea</taxon>
        <taxon>Culicidae</taxon>
        <taxon>Anophelinae</taxon>
        <taxon>Anopheles</taxon>
        <taxon>culicifacies species complex</taxon>
    </lineage>
</organism>
<proteinExistence type="predicted"/>
<reference evidence="2" key="2">
    <citation type="submission" date="2020-05" db="UniProtKB">
        <authorList>
            <consortium name="EnsemblMetazoa"/>
        </authorList>
    </citation>
    <scope>IDENTIFICATION</scope>
    <source>
        <strain evidence="2">A-37</strain>
    </source>
</reference>
<accession>A0A182MWJ2</accession>
<dbReference type="Proteomes" id="UP000075883">
    <property type="component" value="Unassembled WGS sequence"/>
</dbReference>
<sequence>MLKGSEVRSVQRLLTALPPVRRPPPLTVGHIVKGACPGSELDPETTGPVVDEPDTIASTPDCRTTPDANGDEEEEEEEEAEDVGDESVAADGDPKELTATVLLIPLLLDEEVEEEEDDDDDDDAEEDEDDDGVEDLVALPVDVTGTDTDTSGHGGTVRRDPTRGLILYRNIANGLIRWGFYLTVRDEILVIVTAQLACFGELRSNRRARAYAFPDVGADVKAYRGTPLTTGNASPFGVIRDGSVLVHMT</sequence>
<evidence type="ECO:0000256" key="1">
    <source>
        <dbReference type="SAM" id="MobiDB-lite"/>
    </source>
</evidence>
<dbReference type="VEuPathDB" id="VectorBase:ACUA028012"/>
<name>A0A182MWJ2_9DIPT</name>
<feature type="compositionally biased region" description="Acidic residues" evidence="1">
    <location>
        <begin position="108"/>
        <end position="134"/>
    </location>
</feature>
<dbReference type="AlphaFoldDB" id="A0A182MWJ2"/>